<name>A0A7T5JMA4_9BACL</name>
<feature type="domain" description="Beta-lactamase class A catalytic" evidence="1">
    <location>
        <begin position="21"/>
        <end position="240"/>
    </location>
</feature>
<protein>
    <submittedName>
        <fullName evidence="2">Serine hydrolase</fullName>
    </submittedName>
</protein>
<dbReference type="PANTHER" id="PTHR35333">
    <property type="entry name" value="BETA-LACTAMASE"/>
    <property type="match status" value="1"/>
</dbReference>
<gene>
    <name evidence="2" type="ORF">JD108_14585</name>
    <name evidence="3" type="ORF">KDJ56_14530</name>
</gene>
<dbReference type="Proteomes" id="UP000595847">
    <property type="component" value="Chromosome"/>
</dbReference>
<evidence type="ECO:0000313" key="5">
    <source>
        <dbReference type="Proteomes" id="UP000677234"/>
    </source>
</evidence>
<dbReference type="GO" id="GO:0030655">
    <property type="term" value="P:beta-lactam antibiotic catabolic process"/>
    <property type="evidence" value="ECO:0007669"/>
    <property type="project" value="InterPro"/>
</dbReference>
<evidence type="ECO:0000313" key="4">
    <source>
        <dbReference type="Proteomes" id="UP000595847"/>
    </source>
</evidence>
<dbReference type="GO" id="GO:0008800">
    <property type="term" value="F:beta-lactamase activity"/>
    <property type="evidence" value="ECO:0007669"/>
    <property type="project" value="InterPro"/>
</dbReference>
<dbReference type="Proteomes" id="UP000677234">
    <property type="component" value="Chromosome"/>
</dbReference>
<dbReference type="InterPro" id="IPR000871">
    <property type="entry name" value="Beta-lactam_class-A"/>
</dbReference>
<organism evidence="2 4">
    <name type="scientific">Brevibacillus composti</name>
    <dbReference type="NCBI Taxonomy" id="2796470"/>
    <lineage>
        <taxon>Bacteria</taxon>
        <taxon>Bacillati</taxon>
        <taxon>Bacillota</taxon>
        <taxon>Bacilli</taxon>
        <taxon>Bacillales</taxon>
        <taxon>Paenibacillaceae</taxon>
        <taxon>Brevibacillus</taxon>
    </lineage>
</organism>
<dbReference type="Gene3D" id="3.40.710.10">
    <property type="entry name" value="DD-peptidase/beta-lactamase superfamily"/>
    <property type="match status" value="1"/>
</dbReference>
<reference evidence="3" key="2">
    <citation type="submission" date="2021-04" db="EMBL/GenBank/DDBJ databases">
        <title>Brevibacillus composti FJAT-54423, complete genome.</title>
        <authorList>
            <person name="Tang R."/>
        </authorList>
    </citation>
    <scope>NUCLEOTIDE SEQUENCE</scope>
    <source>
        <strain evidence="3">FJAT-54424</strain>
    </source>
</reference>
<evidence type="ECO:0000313" key="2">
    <source>
        <dbReference type="EMBL" id="QQE73138.1"/>
    </source>
</evidence>
<dbReference type="GO" id="GO:0046677">
    <property type="term" value="P:response to antibiotic"/>
    <property type="evidence" value="ECO:0007669"/>
    <property type="project" value="InterPro"/>
</dbReference>
<dbReference type="InterPro" id="IPR045155">
    <property type="entry name" value="Beta-lactam_cat"/>
</dbReference>
<keyword evidence="5" id="KW-1185">Reference proteome</keyword>
<keyword evidence="2" id="KW-0378">Hydrolase</keyword>
<dbReference type="SUPFAM" id="SSF56601">
    <property type="entry name" value="beta-lactamase/transpeptidase-like"/>
    <property type="match status" value="1"/>
</dbReference>
<evidence type="ECO:0000313" key="3">
    <source>
        <dbReference type="EMBL" id="QUO40216.1"/>
    </source>
</evidence>
<accession>A0A7T5JMA4</accession>
<dbReference type="KEGG" id="bcop:JD108_14585"/>
<sequence>MLASLKESIEALLAKSGGQWGVYLEDLTTREVLEINADQRFFAASLIKVPIMTAVFAEAYAGKFSLEERIPLRHEDQVGGSGILQHMTPGTEWSVYDLATLMIIQSDNTATNLLIELVGTDAIRTVMEKTGMSNSQFYNKLMIVPADLEGYNEVTAADMGSHLRALASGSIISYNSCLQMMGILKKQQHRDRIPYLLPDPDGDLIGMLPKWELANKTGTVTRTAHDTGILYVADRAVTICLLSRELEIVTANEAMAQIGKMVYERYAK</sequence>
<dbReference type="EMBL" id="CP073708">
    <property type="protein sequence ID" value="QUO40216.1"/>
    <property type="molecule type" value="Genomic_DNA"/>
</dbReference>
<dbReference type="Pfam" id="PF13354">
    <property type="entry name" value="Beta-lactamase2"/>
    <property type="match status" value="1"/>
</dbReference>
<dbReference type="PANTHER" id="PTHR35333:SF3">
    <property type="entry name" value="BETA-LACTAMASE-TYPE TRANSPEPTIDASE FOLD CONTAINING PROTEIN"/>
    <property type="match status" value="1"/>
</dbReference>
<reference evidence="2 4" key="1">
    <citation type="submission" date="2020-12" db="EMBL/GenBank/DDBJ databases">
        <title>strain FJAT-54423T represents a novel species of the genus Brevibacillus.</title>
        <authorList>
            <person name="Tang R."/>
        </authorList>
    </citation>
    <scope>NUCLEOTIDE SEQUENCE [LARGE SCALE GENOMIC DNA]</scope>
    <source>
        <strain evidence="2 4">FJAT-54423</strain>
    </source>
</reference>
<dbReference type="AlphaFoldDB" id="A0A7T5JMA4"/>
<proteinExistence type="predicted"/>
<evidence type="ECO:0000259" key="1">
    <source>
        <dbReference type="Pfam" id="PF13354"/>
    </source>
</evidence>
<dbReference type="InterPro" id="IPR012338">
    <property type="entry name" value="Beta-lactam/transpept-like"/>
</dbReference>
<dbReference type="EMBL" id="CP066308">
    <property type="protein sequence ID" value="QQE73138.1"/>
    <property type="molecule type" value="Genomic_DNA"/>
</dbReference>